<name>A0A5M6D2C7_9BACT</name>
<organism evidence="2 3">
    <name type="scientific">Adhaeribacter rhizoryzae</name>
    <dbReference type="NCBI Taxonomy" id="2607907"/>
    <lineage>
        <taxon>Bacteria</taxon>
        <taxon>Pseudomonadati</taxon>
        <taxon>Bacteroidota</taxon>
        <taxon>Cytophagia</taxon>
        <taxon>Cytophagales</taxon>
        <taxon>Hymenobacteraceae</taxon>
        <taxon>Adhaeribacter</taxon>
    </lineage>
</organism>
<dbReference type="InterPro" id="IPR018490">
    <property type="entry name" value="cNMP-bd_dom_sf"/>
</dbReference>
<dbReference type="SUPFAM" id="SSF51206">
    <property type="entry name" value="cAMP-binding domain-like"/>
    <property type="match status" value="1"/>
</dbReference>
<proteinExistence type="predicted"/>
<dbReference type="AlphaFoldDB" id="A0A5M6D2C7"/>
<evidence type="ECO:0000313" key="3">
    <source>
        <dbReference type="Proteomes" id="UP000323426"/>
    </source>
</evidence>
<dbReference type="InterPro" id="IPR014710">
    <property type="entry name" value="RmlC-like_jellyroll"/>
</dbReference>
<dbReference type="CDD" id="cd00038">
    <property type="entry name" value="CAP_ED"/>
    <property type="match status" value="1"/>
</dbReference>
<evidence type="ECO:0000259" key="1">
    <source>
        <dbReference type="Pfam" id="PF00027"/>
    </source>
</evidence>
<accession>A0A5M6D2C7</accession>
<evidence type="ECO:0000313" key="2">
    <source>
        <dbReference type="EMBL" id="KAA5541644.1"/>
    </source>
</evidence>
<dbReference type="Proteomes" id="UP000323426">
    <property type="component" value="Unassembled WGS sequence"/>
</dbReference>
<gene>
    <name evidence="2" type="ORF">F0145_20760</name>
</gene>
<dbReference type="RefSeq" id="WP_150091560.1">
    <property type="nucleotide sequence ID" value="NZ_VWSF01000021.1"/>
</dbReference>
<dbReference type="InterPro" id="IPR000595">
    <property type="entry name" value="cNMP-bd_dom"/>
</dbReference>
<dbReference type="EMBL" id="VWSF01000021">
    <property type="protein sequence ID" value="KAA5541644.1"/>
    <property type="molecule type" value="Genomic_DNA"/>
</dbReference>
<sequence length="211" mass="24289">MAALTSAELTHYRQRLKAFVIFTDAEWNIFAEHLYRRNIRKREALITQGQVCHEIGFILSGSFRFFFVKNGVEISNYFCFSGELISAYQSFLKQAPSFPTIEAMEDASLICFSYTSLQALVQNPIMTLKMERFGRLVAEYLICCYEERVVSFVTQSPEERYCELLQKQPDLLQRVPQHYVANYLGITPVSLSRIRKRLATAATPKTLTLVA</sequence>
<dbReference type="Pfam" id="PF00027">
    <property type="entry name" value="cNMP_binding"/>
    <property type="match status" value="1"/>
</dbReference>
<feature type="domain" description="Cyclic nucleotide-binding" evidence="1">
    <location>
        <begin position="37"/>
        <end position="122"/>
    </location>
</feature>
<protein>
    <submittedName>
        <fullName evidence="2">Crp/Fnr family transcriptional regulator</fullName>
    </submittedName>
</protein>
<dbReference type="Gene3D" id="2.60.120.10">
    <property type="entry name" value="Jelly Rolls"/>
    <property type="match status" value="1"/>
</dbReference>
<keyword evidence="3" id="KW-1185">Reference proteome</keyword>
<comment type="caution">
    <text evidence="2">The sequence shown here is derived from an EMBL/GenBank/DDBJ whole genome shotgun (WGS) entry which is preliminary data.</text>
</comment>
<reference evidence="2 3" key="1">
    <citation type="submission" date="2019-09" db="EMBL/GenBank/DDBJ databases">
        <title>Genome sequence and assembly of Adhaeribacter sp.</title>
        <authorList>
            <person name="Chhetri G."/>
        </authorList>
    </citation>
    <scope>NUCLEOTIDE SEQUENCE [LARGE SCALE GENOMIC DNA]</scope>
    <source>
        <strain evidence="2 3">DK36</strain>
    </source>
</reference>